<protein>
    <submittedName>
        <fullName evidence="2">Uncharacterized protein</fullName>
    </submittedName>
</protein>
<reference evidence="3" key="2">
    <citation type="journal article" date="2017" name="Nat. Plants">
        <title>The Aegilops tauschii genome reveals multiple impacts of transposons.</title>
        <authorList>
            <person name="Zhao G."/>
            <person name="Zou C."/>
            <person name="Li K."/>
            <person name="Wang K."/>
            <person name="Li T."/>
            <person name="Gao L."/>
            <person name="Zhang X."/>
            <person name="Wang H."/>
            <person name="Yang Z."/>
            <person name="Liu X."/>
            <person name="Jiang W."/>
            <person name="Mao L."/>
            <person name="Kong X."/>
            <person name="Jiao Y."/>
            <person name="Jia J."/>
        </authorList>
    </citation>
    <scope>NUCLEOTIDE SEQUENCE [LARGE SCALE GENOMIC DNA]</scope>
    <source>
        <strain evidence="3">cv. AL8/78</strain>
    </source>
</reference>
<dbReference type="Gramene" id="AET5Gv21130300.12">
    <property type="protein sequence ID" value="AET5Gv21130300.12"/>
    <property type="gene ID" value="AET5Gv21130300"/>
</dbReference>
<evidence type="ECO:0000313" key="2">
    <source>
        <dbReference type="EnsemblPlants" id="AET5Gv21130300.12"/>
    </source>
</evidence>
<dbReference type="EnsemblPlants" id="AET5Gv21130300.12">
    <property type="protein sequence ID" value="AET5Gv21130300.12"/>
    <property type="gene ID" value="AET5Gv21130300"/>
</dbReference>
<keyword evidence="3" id="KW-1185">Reference proteome</keyword>
<organism evidence="2 3">
    <name type="scientific">Aegilops tauschii subsp. strangulata</name>
    <name type="common">Goatgrass</name>
    <dbReference type="NCBI Taxonomy" id="200361"/>
    <lineage>
        <taxon>Eukaryota</taxon>
        <taxon>Viridiplantae</taxon>
        <taxon>Streptophyta</taxon>
        <taxon>Embryophyta</taxon>
        <taxon>Tracheophyta</taxon>
        <taxon>Spermatophyta</taxon>
        <taxon>Magnoliopsida</taxon>
        <taxon>Liliopsida</taxon>
        <taxon>Poales</taxon>
        <taxon>Poaceae</taxon>
        <taxon>BOP clade</taxon>
        <taxon>Pooideae</taxon>
        <taxon>Triticodae</taxon>
        <taxon>Triticeae</taxon>
        <taxon>Triticinae</taxon>
        <taxon>Aegilops</taxon>
    </lineage>
</organism>
<name>A0A453MBK1_AEGTS</name>
<feature type="compositionally biased region" description="Acidic residues" evidence="1">
    <location>
        <begin position="59"/>
        <end position="74"/>
    </location>
</feature>
<dbReference type="AlphaFoldDB" id="A0A453MBK1"/>
<reference evidence="2" key="4">
    <citation type="submission" date="2019-03" db="UniProtKB">
        <authorList>
            <consortium name="EnsemblPlants"/>
        </authorList>
    </citation>
    <scope>IDENTIFICATION</scope>
</reference>
<reference evidence="2" key="3">
    <citation type="journal article" date="2017" name="Nature">
        <title>Genome sequence of the progenitor of the wheat D genome Aegilops tauschii.</title>
        <authorList>
            <person name="Luo M.C."/>
            <person name="Gu Y.Q."/>
            <person name="Puiu D."/>
            <person name="Wang H."/>
            <person name="Twardziok S.O."/>
            <person name="Deal K.R."/>
            <person name="Huo N."/>
            <person name="Zhu T."/>
            <person name="Wang L."/>
            <person name="Wang Y."/>
            <person name="McGuire P.E."/>
            <person name="Liu S."/>
            <person name="Long H."/>
            <person name="Ramasamy R.K."/>
            <person name="Rodriguez J.C."/>
            <person name="Van S.L."/>
            <person name="Yuan L."/>
            <person name="Wang Z."/>
            <person name="Xia Z."/>
            <person name="Xiao L."/>
            <person name="Anderson O.D."/>
            <person name="Ouyang S."/>
            <person name="Liang Y."/>
            <person name="Zimin A.V."/>
            <person name="Pertea G."/>
            <person name="Qi P."/>
            <person name="Bennetzen J.L."/>
            <person name="Dai X."/>
            <person name="Dawson M.W."/>
            <person name="Muller H.G."/>
            <person name="Kugler K."/>
            <person name="Rivarola-Duarte L."/>
            <person name="Spannagl M."/>
            <person name="Mayer K.F.X."/>
            <person name="Lu F.H."/>
            <person name="Bevan M.W."/>
            <person name="Leroy P."/>
            <person name="Li P."/>
            <person name="You F.M."/>
            <person name="Sun Q."/>
            <person name="Liu Z."/>
            <person name="Lyons E."/>
            <person name="Wicker T."/>
            <person name="Salzberg S.L."/>
            <person name="Devos K.M."/>
            <person name="Dvorak J."/>
        </authorList>
    </citation>
    <scope>NUCLEOTIDE SEQUENCE [LARGE SCALE GENOMIC DNA]</scope>
    <source>
        <strain evidence="2">cv. AL8/78</strain>
    </source>
</reference>
<feature type="region of interest" description="Disordered" evidence="1">
    <location>
        <begin position="59"/>
        <end position="94"/>
    </location>
</feature>
<sequence length="212" mass="22044">MCNNHVSSPKRKHQHSYITCTPFVRTLQRTRGRSRARTNTLPRTVPSLVILLALLNEEEEGEGDDGEGGEDAGGDLDGGGDARDADDVEGGGGRGLAVGDLRAGGVERVGAHVVGGGGDVEGDAVLDPAAGAGVGLLGDLELAGLVFLEVVVGLAPLALLLARRRVAEADLHVLVGGVVAGRPRRVEGPRHRDHVLAGMENWSMISQFGRQC</sequence>
<dbReference type="Proteomes" id="UP000015105">
    <property type="component" value="Chromosome 5D"/>
</dbReference>
<evidence type="ECO:0000256" key="1">
    <source>
        <dbReference type="SAM" id="MobiDB-lite"/>
    </source>
</evidence>
<reference evidence="2" key="5">
    <citation type="journal article" date="2021" name="G3 (Bethesda)">
        <title>Aegilops tauschii genome assembly Aet v5.0 features greater sequence contiguity and improved annotation.</title>
        <authorList>
            <person name="Wang L."/>
            <person name="Zhu T."/>
            <person name="Rodriguez J.C."/>
            <person name="Deal K.R."/>
            <person name="Dubcovsky J."/>
            <person name="McGuire P.E."/>
            <person name="Lux T."/>
            <person name="Spannagl M."/>
            <person name="Mayer K.F.X."/>
            <person name="Baldrich P."/>
            <person name="Meyers B.C."/>
            <person name="Huo N."/>
            <person name="Gu Y.Q."/>
            <person name="Zhou H."/>
            <person name="Devos K.M."/>
            <person name="Bennetzen J.L."/>
            <person name="Unver T."/>
            <person name="Budak H."/>
            <person name="Gulick P.J."/>
            <person name="Galiba G."/>
            <person name="Kalapos B."/>
            <person name="Nelson D.R."/>
            <person name="Li P."/>
            <person name="You F.M."/>
            <person name="Luo M.C."/>
            <person name="Dvorak J."/>
        </authorList>
    </citation>
    <scope>NUCLEOTIDE SEQUENCE [LARGE SCALE GENOMIC DNA]</scope>
    <source>
        <strain evidence="2">cv. AL8/78</strain>
    </source>
</reference>
<proteinExistence type="predicted"/>
<accession>A0A453MBK1</accession>
<evidence type="ECO:0000313" key="3">
    <source>
        <dbReference type="Proteomes" id="UP000015105"/>
    </source>
</evidence>
<reference evidence="3" key="1">
    <citation type="journal article" date="2014" name="Science">
        <title>Ancient hybridizations among the ancestral genomes of bread wheat.</title>
        <authorList>
            <consortium name="International Wheat Genome Sequencing Consortium,"/>
            <person name="Marcussen T."/>
            <person name="Sandve S.R."/>
            <person name="Heier L."/>
            <person name="Spannagl M."/>
            <person name="Pfeifer M."/>
            <person name="Jakobsen K.S."/>
            <person name="Wulff B.B."/>
            <person name="Steuernagel B."/>
            <person name="Mayer K.F."/>
            <person name="Olsen O.A."/>
        </authorList>
    </citation>
    <scope>NUCLEOTIDE SEQUENCE [LARGE SCALE GENOMIC DNA]</scope>
    <source>
        <strain evidence="3">cv. AL8/78</strain>
    </source>
</reference>